<protein>
    <submittedName>
        <fullName evidence="11">Mas-related G-protein coupled receptor member X1</fullName>
    </submittedName>
</protein>
<feature type="transmembrane region" description="Helical" evidence="9">
    <location>
        <begin position="33"/>
        <end position="61"/>
    </location>
</feature>
<evidence type="ECO:0000256" key="9">
    <source>
        <dbReference type="SAM" id="Phobius"/>
    </source>
</evidence>
<feature type="transmembrane region" description="Helical" evidence="9">
    <location>
        <begin position="73"/>
        <end position="96"/>
    </location>
</feature>
<dbReference type="PROSITE" id="PS50262">
    <property type="entry name" value="G_PROTEIN_RECEP_F1_2"/>
    <property type="match status" value="1"/>
</dbReference>
<evidence type="ECO:0000259" key="10">
    <source>
        <dbReference type="PROSITE" id="PS50262"/>
    </source>
</evidence>
<evidence type="ECO:0000256" key="5">
    <source>
        <dbReference type="ARBA" id="ARBA00023040"/>
    </source>
</evidence>
<keyword evidence="6 9" id="KW-0472">Membrane</keyword>
<evidence type="ECO:0000256" key="8">
    <source>
        <dbReference type="ARBA" id="ARBA00023224"/>
    </source>
</evidence>
<dbReference type="InterPro" id="IPR026234">
    <property type="entry name" value="MRGPCRFAMILY"/>
</dbReference>
<dbReference type="PANTHER" id="PTHR11334:SF29">
    <property type="entry name" value="MAS-RELATED G-PROTEIN COUPLED RECEPTOR MEMBER X2"/>
    <property type="match status" value="1"/>
</dbReference>
<dbReference type="Proteomes" id="UP001166674">
    <property type="component" value="Unassembled WGS sequence"/>
</dbReference>
<sequence>MADVCICDPLGVKSLTLLGRILCGSRRTPLSRLYVTILLTVLVFLLCSLPFGIFLFLVYWIHNDSYALGCLNMVSSVLSCVNSSANPIVSFFVGSFRQQSQRQNLKLVP</sequence>
<keyword evidence="7 11" id="KW-0675">Receptor</keyword>
<keyword evidence="3 9" id="KW-0812">Transmembrane</keyword>
<keyword evidence="4 9" id="KW-1133">Transmembrane helix</keyword>
<evidence type="ECO:0000313" key="11">
    <source>
        <dbReference type="EMBL" id="MBZ3883171.1"/>
    </source>
</evidence>
<dbReference type="EMBL" id="JAATJV010385499">
    <property type="protein sequence ID" value="MBZ3883171.1"/>
    <property type="molecule type" value="Genomic_DNA"/>
</dbReference>
<keyword evidence="2" id="KW-1003">Cell membrane</keyword>
<organism evidence="11 12">
    <name type="scientific">Sciurus carolinensis</name>
    <name type="common">Eastern gray squirrel</name>
    <dbReference type="NCBI Taxonomy" id="30640"/>
    <lineage>
        <taxon>Eukaryota</taxon>
        <taxon>Metazoa</taxon>
        <taxon>Chordata</taxon>
        <taxon>Craniata</taxon>
        <taxon>Vertebrata</taxon>
        <taxon>Euteleostomi</taxon>
        <taxon>Mammalia</taxon>
        <taxon>Eutheria</taxon>
        <taxon>Euarchontoglires</taxon>
        <taxon>Glires</taxon>
        <taxon>Rodentia</taxon>
        <taxon>Sciuromorpha</taxon>
        <taxon>Sciuridae</taxon>
        <taxon>Sciurinae</taxon>
        <taxon>Sciurini</taxon>
        <taxon>Sciurus</taxon>
    </lineage>
</organism>
<dbReference type="SUPFAM" id="SSF81321">
    <property type="entry name" value="Family A G protein-coupled receptor-like"/>
    <property type="match status" value="1"/>
</dbReference>
<evidence type="ECO:0000256" key="4">
    <source>
        <dbReference type="ARBA" id="ARBA00022989"/>
    </source>
</evidence>
<dbReference type="PRINTS" id="PR02108">
    <property type="entry name" value="MRGPCRFAMILY"/>
</dbReference>
<dbReference type="InterPro" id="IPR017452">
    <property type="entry name" value="GPCR_Rhodpsn_7TM"/>
</dbReference>
<evidence type="ECO:0000256" key="6">
    <source>
        <dbReference type="ARBA" id="ARBA00023136"/>
    </source>
</evidence>
<accession>A0AA41T3D4</accession>
<comment type="subcellular location">
    <subcellularLocation>
        <location evidence="1">Cell membrane</location>
        <topology evidence="1">Multi-pass membrane protein</topology>
    </subcellularLocation>
</comment>
<feature type="domain" description="G-protein coupled receptors family 1 profile" evidence="10">
    <location>
        <begin position="1"/>
        <end position="90"/>
    </location>
</feature>
<evidence type="ECO:0000256" key="1">
    <source>
        <dbReference type="ARBA" id="ARBA00004651"/>
    </source>
</evidence>
<keyword evidence="8" id="KW-0807">Transducer</keyword>
<evidence type="ECO:0000256" key="3">
    <source>
        <dbReference type="ARBA" id="ARBA00022692"/>
    </source>
</evidence>
<evidence type="ECO:0000256" key="2">
    <source>
        <dbReference type="ARBA" id="ARBA00022475"/>
    </source>
</evidence>
<evidence type="ECO:0000313" key="12">
    <source>
        <dbReference type="Proteomes" id="UP001166674"/>
    </source>
</evidence>
<keyword evidence="12" id="KW-1185">Reference proteome</keyword>
<reference evidence="11" key="1">
    <citation type="submission" date="2020-03" db="EMBL/GenBank/DDBJ databases">
        <title>Studies in the Genomics of Life Span.</title>
        <authorList>
            <person name="Glass D."/>
        </authorList>
    </citation>
    <scope>NUCLEOTIDE SEQUENCE</scope>
    <source>
        <strain evidence="11">SUZIE</strain>
        <tissue evidence="11">Muscle</tissue>
    </source>
</reference>
<evidence type="ECO:0000256" key="7">
    <source>
        <dbReference type="ARBA" id="ARBA00023170"/>
    </source>
</evidence>
<keyword evidence="5" id="KW-0297">G-protein coupled receptor</keyword>
<dbReference type="AlphaFoldDB" id="A0AA41T3D4"/>
<comment type="caution">
    <text evidence="11">The sequence shown here is derived from an EMBL/GenBank/DDBJ whole genome shotgun (WGS) entry which is preliminary data.</text>
</comment>
<dbReference type="Gene3D" id="1.20.1070.10">
    <property type="entry name" value="Rhodopsin 7-helix transmembrane proteins"/>
    <property type="match status" value="1"/>
</dbReference>
<dbReference type="GO" id="GO:0004930">
    <property type="term" value="F:G protein-coupled receptor activity"/>
    <property type="evidence" value="ECO:0007669"/>
    <property type="project" value="UniProtKB-KW"/>
</dbReference>
<dbReference type="PANTHER" id="PTHR11334">
    <property type="entry name" value="MAS-RELATED G-PROTEIN COUPLED RECEPTOR"/>
    <property type="match status" value="1"/>
</dbReference>
<dbReference type="GO" id="GO:0005886">
    <property type="term" value="C:plasma membrane"/>
    <property type="evidence" value="ECO:0007669"/>
    <property type="project" value="UniProtKB-SubCell"/>
</dbReference>
<gene>
    <name evidence="11" type="ORF">SUZIE_171640</name>
</gene>
<proteinExistence type="predicted"/>
<name>A0AA41T3D4_SCICA</name>